<evidence type="ECO:0000313" key="11">
    <source>
        <dbReference type="Proteomes" id="UP001228905"/>
    </source>
</evidence>
<dbReference type="Gene3D" id="1.10.1370.10">
    <property type="entry name" value="Neurolysin, domain 3"/>
    <property type="match status" value="1"/>
</dbReference>
<comment type="similarity">
    <text evidence="1 7">Belongs to the peptidase M3 family.</text>
</comment>
<dbReference type="EC" id="3.4.15.5" evidence="10"/>
<name>A0ABU0IWB4_9CAUL</name>
<dbReference type="GO" id="GO:0008241">
    <property type="term" value="F:peptidyl-dipeptidase activity"/>
    <property type="evidence" value="ECO:0007669"/>
    <property type="project" value="UniProtKB-EC"/>
</dbReference>
<dbReference type="CDD" id="cd06456">
    <property type="entry name" value="M3A_DCP"/>
    <property type="match status" value="1"/>
</dbReference>
<keyword evidence="3 7" id="KW-0479">Metal-binding</keyword>
<proteinExistence type="inferred from homology"/>
<accession>A0ABU0IWB4</accession>
<dbReference type="InterPro" id="IPR024077">
    <property type="entry name" value="Neurolysin/TOP_dom2"/>
</dbReference>
<dbReference type="Pfam" id="PF01432">
    <property type="entry name" value="Peptidase_M3"/>
    <property type="match status" value="1"/>
</dbReference>
<evidence type="ECO:0000313" key="10">
    <source>
        <dbReference type="EMBL" id="MDQ0465675.1"/>
    </source>
</evidence>
<evidence type="ECO:0000256" key="3">
    <source>
        <dbReference type="ARBA" id="ARBA00022723"/>
    </source>
</evidence>
<keyword evidence="10" id="KW-0121">Carboxypeptidase</keyword>
<feature type="chain" id="PRO_5045290984" evidence="8">
    <location>
        <begin position="27"/>
        <end position="706"/>
    </location>
</feature>
<evidence type="ECO:0000256" key="4">
    <source>
        <dbReference type="ARBA" id="ARBA00022801"/>
    </source>
</evidence>
<keyword evidence="6 7" id="KW-0482">Metalloprotease</keyword>
<dbReference type="PROSITE" id="PS51318">
    <property type="entry name" value="TAT"/>
    <property type="match status" value="1"/>
</dbReference>
<evidence type="ECO:0000256" key="2">
    <source>
        <dbReference type="ARBA" id="ARBA00022670"/>
    </source>
</evidence>
<dbReference type="InterPro" id="IPR045090">
    <property type="entry name" value="Pept_M3A_M3B"/>
</dbReference>
<protein>
    <submittedName>
        <fullName evidence="10">Peptidyl-dipeptidase Dcp</fullName>
        <ecNumber evidence="10">3.4.15.5</ecNumber>
    </submittedName>
</protein>
<keyword evidence="8" id="KW-0732">Signal</keyword>
<keyword evidence="4 7" id="KW-0378">Hydrolase</keyword>
<feature type="domain" description="Peptidase M3A/M3B catalytic" evidence="9">
    <location>
        <begin position="255"/>
        <end position="701"/>
    </location>
</feature>
<evidence type="ECO:0000256" key="6">
    <source>
        <dbReference type="ARBA" id="ARBA00023049"/>
    </source>
</evidence>
<dbReference type="InterPro" id="IPR034005">
    <property type="entry name" value="M3A_DCP"/>
</dbReference>
<dbReference type="RefSeq" id="WP_307351192.1">
    <property type="nucleotide sequence ID" value="NZ_JAUSVS010000007.1"/>
</dbReference>
<dbReference type="Proteomes" id="UP001228905">
    <property type="component" value="Unassembled WGS sequence"/>
</dbReference>
<dbReference type="PANTHER" id="PTHR43660:SF1">
    <property type="entry name" value="DIPEPTIDYL CARBOXYPEPTIDASE"/>
    <property type="match status" value="1"/>
</dbReference>
<comment type="caution">
    <text evidence="10">The sequence shown here is derived from an EMBL/GenBank/DDBJ whole genome shotgun (WGS) entry which is preliminary data.</text>
</comment>
<dbReference type="EMBL" id="JAUSVS010000007">
    <property type="protein sequence ID" value="MDQ0465675.1"/>
    <property type="molecule type" value="Genomic_DNA"/>
</dbReference>
<dbReference type="InterPro" id="IPR024079">
    <property type="entry name" value="MetalloPept_cat_dom_sf"/>
</dbReference>
<sequence>MKRRTFLAASAAAVTAAAINPSLALAAEDNPLLATWTGPHGGVPPFDKVKVEHFKPAIMKGIELNRADIAAIAANPAPANFDNTLRAMQASGDPLTRAASMFNIYTSTLSSDDMQKVEQEVTPVFAAFGDEITQNEALFARVKAVYDTRGTAGLTDEQKRLAWRTYNNFARQGAALNGADKKRLAEINQRLATLYTTFSQNELADEEDYTILLEEGDLAGLPDSLKAAAAATAEDKGQKGKWMLTNTRSSVEPYLTYASKRDMRQKAWKMWISRGDNGNAHDNNKIITEILGLRAEKAKLLGFKTHAHWITAGQMSGTPDAAMDLMLRVWKPAVARVHEEVADMQKIADAEGGGLKIEPWDYRYYAEKVRKARYDLDQNEVKPYLQLDKMREAMHWAAGQIYGFKFAEIHDVPVCHPDVRVWEVTKGGKRVGLWYFDPYARAGKQSGAWMNEYRTQENFRGFVTPIVSNNCNFVKGKPGEAVLISWDDASTMFHEFGHALHGLNSNAHYPQLAGTNVARDFVEFPSQLNEHWLPTKEVLSRFAVHYQTGKPIPEALVKKIKNSETFNQGFITVEYLASALVDMKAHLAGATPIDPKEFEKATLAEIGMPAEIVMRHRMPHFGHIFSGDGYSAGYYDYIWADTLTADAAEAFAEAPGGFYDKPTAKRLHDSIMSVGDTIDAGEAFRRFRGRDVNVDALMRDRGFPVA</sequence>
<evidence type="ECO:0000256" key="1">
    <source>
        <dbReference type="ARBA" id="ARBA00006040"/>
    </source>
</evidence>
<gene>
    <name evidence="10" type="ORF">QO010_003464</name>
</gene>
<comment type="cofactor">
    <cofactor evidence="7">
        <name>Zn(2+)</name>
        <dbReference type="ChEBI" id="CHEBI:29105"/>
    </cofactor>
    <text evidence="7">Binds 1 zinc ion.</text>
</comment>
<dbReference type="Gene3D" id="3.40.390.10">
    <property type="entry name" value="Collagenase (Catalytic Domain)"/>
    <property type="match status" value="1"/>
</dbReference>
<feature type="signal peptide" evidence="8">
    <location>
        <begin position="1"/>
        <end position="26"/>
    </location>
</feature>
<dbReference type="SUPFAM" id="SSF55486">
    <property type="entry name" value="Metalloproteases ('zincins'), catalytic domain"/>
    <property type="match status" value="1"/>
</dbReference>
<evidence type="ECO:0000256" key="5">
    <source>
        <dbReference type="ARBA" id="ARBA00022833"/>
    </source>
</evidence>
<evidence type="ECO:0000256" key="8">
    <source>
        <dbReference type="SAM" id="SignalP"/>
    </source>
</evidence>
<keyword evidence="2 7" id="KW-0645">Protease</keyword>
<organism evidence="10 11">
    <name type="scientific">Caulobacter ginsengisoli</name>
    <dbReference type="NCBI Taxonomy" id="400775"/>
    <lineage>
        <taxon>Bacteria</taxon>
        <taxon>Pseudomonadati</taxon>
        <taxon>Pseudomonadota</taxon>
        <taxon>Alphaproteobacteria</taxon>
        <taxon>Caulobacterales</taxon>
        <taxon>Caulobacteraceae</taxon>
        <taxon>Caulobacter</taxon>
    </lineage>
</organism>
<evidence type="ECO:0000259" key="9">
    <source>
        <dbReference type="Pfam" id="PF01432"/>
    </source>
</evidence>
<dbReference type="InterPro" id="IPR001567">
    <property type="entry name" value="Pept_M3A_M3B_dom"/>
</dbReference>
<keyword evidence="5 7" id="KW-0862">Zinc</keyword>
<dbReference type="GO" id="GO:0004180">
    <property type="term" value="F:carboxypeptidase activity"/>
    <property type="evidence" value="ECO:0007669"/>
    <property type="project" value="UniProtKB-KW"/>
</dbReference>
<reference evidence="10 11" key="1">
    <citation type="submission" date="2023-07" db="EMBL/GenBank/DDBJ databases">
        <title>Genomic Encyclopedia of Type Strains, Phase IV (KMG-IV): sequencing the most valuable type-strain genomes for metagenomic binning, comparative biology and taxonomic classification.</title>
        <authorList>
            <person name="Goeker M."/>
        </authorList>
    </citation>
    <scope>NUCLEOTIDE SEQUENCE [LARGE SCALE GENOMIC DNA]</scope>
    <source>
        <strain evidence="10 11">DSM 18695</strain>
    </source>
</reference>
<evidence type="ECO:0000256" key="7">
    <source>
        <dbReference type="RuleBase" id="RU003435"/>
    </source>
</evidence>
<keyword evidence="11" id="KW-1185">Reference proteome</keyword>
<dbReference type="InterPro" id="IPR006311">
    <property type="entry name" value="TAT_signal"/>
</dbReference>
<dbReference type="PANTHER" id="PTHR43660">
    <property type="entry name" value="DIPEPTIDYL CARBOXYPEPTIDASE"/>
    <property type="match status" value="1"/>
</dbReference>